<evidence type="ECO:0000313" key="1">
    <source>
        <dbReference type="EMBL" id="GBP56156.1"/>
    </source>
</evidence>
<evidence type="ECO:0000313" key="2">
    <source>
        <dbReference type="Proteomes" id="UP000299102"/>
    </source>
</evidence>
<reference evidence="1 2" key="1">
    <citation type="journal article" date="2019" name="Commun. Biol.">
        <title>The bagworm genome reveals a unique fibroin gene that provides high tensile strength.</title>
        <authorList>
            <person name="Kono N."/>
            <person name="Nakamura H."/>
            <person name="Ohtoshi R."/>
            <person name="Tomita M."/>
            <person name="Numata K."/>
            <person name="Arakawa K."/>
        </authorList>
    </citation>
    <scope>NUCLEOTIDE SEQUENCE [LARGE SCALE GENOMIC DNA]</scope>
</reference>
<dbReference type="EMBL" id="BGZK01000686">
    <property type="protein sequence ID" value="GBP56156.1"/>
    <property type="molecule type" value="Genomic_DNA"/>
</dbReference>
<dbReference type="AlphaFoldDB" id="A0A4C1WX90"/>
<comment type="caution">
    <text evidence="1">The sequence shown here is derived from an EMBL/GenBank/DDBJ whole genome shotgun (WGS) entry which is preliminary data.</text>
</comment>
<dbReference type="Proteomes" id="UP000299102">
    <property type="component" value="Unassembled WGS sequence"/>
</dbReference>
<protein>
    <submittedName>
        <fullName evidence="1">Uncharacterized protein</fullName>
    </submittedName>
</protein>
<name>A0A4C1WX90_EUMVA</name>
<accession>A0A4C1WX90</accession>
<sequence length="127" mass="13874">MRLVNKRPLSVKKVFSTTKLSALASARTVKRTKLCRFSLSANDPRAGVTLPGPFFFSYSFLLYATATVSGNPRKTHTHVQLRRISLSAIATGNRGRPGFLSRAAVNEGPCFSFPGTAYVAQKPWANL</sequence>
<gene>
    <name evidence="1" type="ORF">EVAR_23595_1</name>
</gene>
<organism evidence="1 2">
    <name type="scientific">Eumeta variegata</name>
    <name type="common">Bagworm moth</name>
    <name type="synonym">Eumeta japonica</name>
    <dbReference type="NCBI Taxonomy" id="151549"/>
    <lineage>
        <taxon>Eukaryota</taxon>
        <taxon>Metazoa</taxon>
        <taxon>Ecdysozoa</taxon>
        <taxon>Arthropoda</taxon>
        <taxon>Hexapoda</taxon>
        <taxon>Insecta</taxon>
        <taxon>Pterygota</taxon>
        <taxon>Neoptera</taxon>
        <taxon>Endopterygota</taxon>
        <taxon>Lepidoptera</taxon>
        <taxon>Glossata</taxon>
        <taxon>Ditrysia</taxon>
        <taxon>Tineoidea</taxon>
        <taxon>Psychidae</taxon>
        <taxon>Oiketicinae</taxon>
        <taxon>Eumeta</taxon>
    </lineage>
</organism>
<proteinExistence type="predicted"/>
<keyword evidence="2" id="KW-1185">Reference proteome</keyword>